<accession>A0ABR7ATB6</accession>
<comment type="subcellular location">
    <subcellularLocation>
        <location evidence="1">Cell membrane</location>
        <topology evidence="1">Multi-pass membrane protein</topology>
    </subcellularLocation>
</comment>
<proteinExistence type="inferred from homology"/>
<dbReference type="PROSITE" id="PS00216">
    <property type="entry name" value="SUGAR_TRANSPORT_1"/>
    <property type="match status" value="1"/>
</dbReference>
<evidence type="ECO:0000313" key="11">
    <source>
        <dbReference type="EMBL" id="MBC3943683.1"/>
    </source>
</evidence>
<feature type="region of interest" description="Disordered" evidence="8">
    <location>
        <begin position="1"/>
        <end position="22"/>
    </location>
</feature>
<evidence type="ECO:0000256" key="5">
    <source>
        <dbReference type="ARBA" id="ARBA00022692"/>
    </source>
</evidence>
<gene>
    <name evidence="11" type="ORF">H8S47_18565</name>
</gene>
<evidence type="ECO:0000256" key="2">
    <source>
        <dbReference type="ARBA" id="ARBA00008537"/>
    </source>
</evidence>
<dbReference type="EMBL" id="JACONT010000076">
    <property type="protein sequence ID" value="MBC3943683.1"/>
    <property type="molecule type" value="Genomic_DNA"/>
</dbReference>
<evidence type="ECO:0000256" key="3">
    <source>
        <dbReference type="ARBA" id="ARBA00022448"/>
    </source>
</evidence>
<feature type="transmembrane region" description="Helical" evidence="9">
    <location>
        <begin position="69"/>
        <end position="88"/>
    </location>
</feature>
<keyword evidence="7 9" id="KW-0472">Membrane</keyword>
<keyword evidence="3" id="KW-0813">Transport</keyword>
<dbReference type="Pfam" id="PF07690">
    <property type="entry name" value="MFS_1"/>
    <property type="match status" value="1"/>
</dbReference>
<dbReference type="NCBIfam" id="TIGR00711">
    <property type="entry name" value="efflux_EmrB"/>
    <property type="match status" value="1"/>
</dbReference>
<dbReference type="CDD" id="cd17503">
    <property type="entry name" value="MFS_LmrB_MDR_like"/>
    <property type="match status" value="1"/>
</dbReference>
<dbReference type="InterPro" id="IPR036259">
    <property type="entry name" value="MFS_trans_sf"/>
</dbReference>
<dbReference type="InterPro" id="IPR005829">
    <property type="entry name" value="Sugar_transporter_CS"/>
</dbReference>
<comment type="similarity">
    <text evidence="2">Belongs to the major facilitator superfamily. EmrB family.</text>
</comment>
<feature type="domain" description="Major facilitator superfamily (MFS) profile" evidence="10">
    <location>
        <begin position="31"/>
        <end position="530"/>
    </location>
</feature>
<evidence type="ECO:0000256" key="4">
    <source>
        <dbReference type="ARBA" id="ARBA00022475"/>
    </source>
</evidence>
<dbReference type="PROSITE" id="PS50850">
    <property type="entry name" value="MFS"/>
    <property type="match status" value="1"/>
</dbReference>
<dbReference type="Gene3D" id="1.20.1250.20">
    <property type="entry name" value="MFS general substrate transporter like domains"/>
    <property type="match status" value="1"/>
</dbReference>
<feature type="transmembrane region" description="Helical" evidence="9">
    <location>
        <begin position="252"/>
        <end position="274"/>
    </location>
</feature>
<evidence type="ECO:0000256" key="7">
    <source>
        <dbReference type="ARBA" id="ARBA00023136"/>
    </source>
</evidence>
<evidence type="ECO:0000256" key="1">
    <source>
        <dbReference type="ARBA" id="ARBA00004651"/>
    </source>
</evidence>
<dbReference type="PRINTS" id="PR01036">
    <property type="entry name" value="TCRTETB"/>
</dbReference>
<name>A0ABR7ATB6_9SPHN</name>
<feature type="transmembrane region" description="Helical" evidence="9">
    <location>
        <begin position="97"/>
        <end position="116"/>
    </location>
</feature>
<reference evidence="11 12" key="1">
    <citation type="submission" date="2020-08" db="EMBL/GenBank/DDBJ databases">
        <title>Putative novel bacterial strains isolated from necrotic wheat leaf tissues caused by Xanthomonas translucens.</title>
        <authorList>
            <person name="Tambong J.T."/>
        </authorList>
    </citation>
    <scope>NUCLEOTIDE SEQUENCE [LARGE SCALE GENOMIC DNA]</scope>
    <source>
        <strain evidence="12">DOAB 1063</strain>
    </source>
</reference>
<protein>
    <submittedName>
        <fullName evidence="11">DHA2 family efflux MFS transporter permease subunit</fullName>
    </submittedName>
</protein>
<feature type="transmembrane region" description="Helical" evidence="9">
    <location>
        <begin position="359"/>
        <end position="380"/>
    </location>
</feature>
<evidence type="ECO:0000256" key="6">
    <source>
        <dbReference type="ARBA" id="ARBA00022989"/>
    </source>
</evidence>
<keyword evidence="12" id="KW-1185">Reference proteome</keyword>
<evidence type="ECO:0000313" key="12">
    <source>
        <dbReference type="Proteomes" id="UP000597613"/>
    </source>
</evidence>
<sequence length="539" mass="57479">MAKAPAKADAGGGHTWSPSRSAAGKYSPWLIVAIISIPTFMEVLDTSIANVALDHISGGLSITTDQATWVLTSYLVANAIVIPISGWLSDAIGRKRYFLLSIALFTLASLLCGLAPNIGTLVVARVLQGIGGGGLAPVEQSILADTFPPEKRGMAFAAFAIVVVVGPVLGPTLGGYIVEYSSWHWVFLINVPVGIAAWFAVETFVDEPPQVKKDRDERFKNGLTIDYVGVALVALGLGFLELTFDRGEREDWFASGFIVMSAIIAAVSLVSLVIWELNHKDPVIDLKLMKNRNFALTIGVMGVTGMILFGTTQLIPQMLQQVLGYSSLDAGLALTAGGLATLVMVPFAGRLSGLVDVRFLLFPALLVQAFALWNMSHLTADIAFSDAAFARLFQAMALPFLFVPINAIAYVGLKQTQTAQASSLLNVSRNLGGTIGICFAQTQLAGGLQRHQSELTQTLNPLDPNYNDWMQKAAGAFAGQGDPSTTPLAVLYSQMQRQATMLAFLDVFRAMMVVVLVVAPLVLFMRSGKTGSAPSGGMH</sequence>
<feature type="transmembrane region" description="Helical" evidence="9">
    <location>
        <begin position="29"/>
        <end position="49"/>
    </location>
</feature>
<feature type="transmembrane region" description="Helical" evidence="9">
    <location>
        <begin position="392"/>
        <end position="413"/>
    </location>
</feature>
<feature type="transmembrane region" description="Helical" evidence="9">
    <location>
        <begin position="502"/>
        <end position="525"/>
    </location>
</feature>
<evidence type="ECO:0000256" key="8">
    <source>
        <dbReference type="SAM" id="MobiDB-lite"/>
    </source>
</evidence>
<comment type="caution">
    <text evidence="11">The sequence shown here is derived from an EMBL/GenBank/DDBJ whole genome shotgun (WGS) entry which is preliminary data.</text>
</comment>
<dbReference type="InterPro" id="IPR004638">
    <property type="entry name" value="EmrB-like"/>
</dbReference>
<dbReference type="Gene3D" id="1.20.1720.10">
    <property type="entry name" value="Multidrug resistance protein D"/>
    <property type="match status" value="1"/>
</dbReference>
<dbReference type="InterPro" id="IPR020846">
    <property type="entry name" value="MFS_dom"/>
</dbReference>
<dbReference type="PANTHER" id="PTHR42718">
    <property type="entry name" value="MAJOR FACILITATOR SUPERFAMILY MULTIDRUG TRANSPORTER MFSC"/>
    <property type="match status" value="1"/>
</dbReference>
<feature type="transmembrane region" description="Helical" evidence="9">
    <location>
        <begin position="294"/>
        <end position="315"/>
    </location>
</feature>
<feature type="transmembrane region" description="Helical" evidence="9">
    <location>
        <begin position="327"/>
        <end position="347"/>
    </location>
</feature>
<keyword evidence="4" id="KW-1003">Cell membrane</keyword>
<organism evidence="11 12">
    <name type="scientific">Sphingomonas albertensis</name>
    <dbReference type="NCBI Taxonomy" id="2762591"/>
    <lineage>
        <taxon>Bacteria</taxon>
        <taxon>Pseudomonadati</taxon>
        <taxon>Pseudomonadota</taxon>
        <taxon>Alphaproteobacteria</taxon>
        <taxon>Sphingomonadales</taxon>
        <taxon>Sphingomonadaceae</taxon>
        <taxon>Sphingomonas</taxon>
    </lineage>
</organism>
<keyword evidence="6 9" id="KW-1133">Transmembrane helix</keyword>
<evidence type="ECO:0000259" key="10">
    <source>
        <dbReference type="PROSITE" id="PS50850"/>
    </source>
</evidence>
<dbReference type="RefSeq" id="WP_187505247.1">
    <property type="nucleotide sequence ID" value="NZ_CP162536.1"/>
</dbReference>
<evidence type="ECO:0000256" key="9">
    <source>
        <dbReference type="SAM" id="Phobius"/>
    </source>
</evidence>
<keyword evidence="5 9" id="KW-0812">Transmembrane</keyword>
<feature type="transmembrane region" description="Helical" evidence="9">
    <location>
        <begin position="155"/>
        <end position="177"/>
    </location>
</feature>
<dbReference type="InterPro" id="IPR011701">
    <property type="entry name" value="MFS"/>
</dbReference>
<dbReference type="SUPFAM" id="SSF103473">
    <property type="entry name" value="MFS general substrate transporter"/>
    <property type="match status" value="1"/>
</dbReference>
<feature type="transmembrane region" description="Helical" evidence="9">
    <location>
        <begin position="183"/>
        <end position="201"/>
    </location>
</feature>
<dbReference type="PANTHER" id="PTHR42718:SF9">
    <property type="entry name" value="MAJOR FACILITATOR SUPERFAMILY MULTIDRUG TRANSPORTER MFSC"/>
    <property type="match status" value="1"/>
</dbReference>
<dbReference type="Proteomes" id="UP000597613">
    <property type="component" value="Unassembled WGS sequence"/>
</dbReference>